<dbReference type="GO" id="GO:0005886">
    <property type="term" value="C:plasma membrane"/>
    <property type="evidence" value="ECO:0007669"/>
    <property type="project" value="UniProtKB-SubCell"/>
</dbReference>
<feature type="transmembrane region" description="Helical" evidence="6">
    <location>
        <begin position="74"/>
        <end position="96"/>
    </location>
</feature>
<name>A1S105_THEPD</name>
<dbReference type="GeneID" id="4601765"/>
<keyword evidence="2" id="KW-1003">Cell membrane</keyword>
<evidence type="ECO:0000313" key="9">
    <source>
        <dbReference type="Proteomes" id="UP000000641"/>
    </source>
</evidence>
<keyword evidence="9" id="KW-1185">Reference proteome</keyword>
<proteinExistence type="predicted"/>
<evidence type="ECO:0000256" key="2">
    <source>
        <dbReference type="ARBA" id="ARBA00022475"/>
    </source>
</evidence>
<dbReference type="STRING" id="368408.Tpen_1740"/>
<dbReference type="EMBL" id="CP000505">
    <property type="protein sequence ID" value="ABL79135.1"/>
    <property type="molecule type" value="Genomic_DNA"/>
</dbReference>
<dbReference type="KEGG" id="tpe:Tpen_1740"/>
<keyword evidence="5 6" id="KW-0472">Membrane</keyword>
<dbReference type="OrthoDB" id="15358at2157"/>
<dbReference type="RefSeq" id="WP_011753400.1">
    <property type="nucleotide sequence ID" value="NC_008698.1"/>
</dbReference>
<dbReference type="Proteomes" id="UP000000641">
    <property type="component" value="Chromosome"/>
</dbReference>
<reference evidence="9" key="1">
    <citation type="journal article" date="2008" name="J. Bacteriol.">
        <title>Genome sequence of Thermofilum pendens reveals an exceptional loss of biosynthetic pathways without genome reduction.</title>
        <authorList>
            <person name="Anderson I."/>
            <person name="Rodriguez J."/>
            <person name="Susanti D."/>
            <person name="Porat I."/>
            <person name="Reich C."/>
            <person name="Ulrich L.E."/>
            <person name="Elkins J.G."/>
            <person name="Mavromatis K."/>
            <person name="Lykidis A."/>
            <person name="Kim E."/>
            <person name="Thompson L.S."/>
            <person name="Nolan M."/>
            <person name="Land M."/>
            <person name="Copeland A."/>
            <person name="Lapidus A."/>
            <person name="Lucas S."/>
            <person name="Detter C."/>
            <person name="Zhulin I.B."/>
            <person name="Olsen G.J."/>
            <person name="Whitman W."/>
            <person name="Mukhopadhyay B."/>
            <person name="Bristow J."/>
            <person name="Kyrpides N."/>
        </authorList>
    </citation>
    <scope>NUCLEOTIDE SEQUENCE [LARGE SCALE GENOMIC DNA]</scope>
    <source>
        <strain evidence="9">DSM 2475 / Hrk 5</strain>
    </source>
</reference>
<evidence type="ECO:0000256" key="4">
    <source>
        <dbReference type="ARBA" id="ARBA00022989"/>
    </source>
</evidence>
<evidence type="ECO:0000256" key="6">
    <source>
        <dbReference type="SAM" id="Phobius"/>
    </source>
</evidence>
<gene>
    <name evidence="8" type="ordered locus">Tpen_1740</name>
</gene>
<dbReference type="EnsemblBacteria" id="ABL79135">
    <property type="protein sequence ID" value="ABL79135"/>
    <property type="gene ID" value="Tpen_1740"/>
</dbReference>
<protein>
    <submittedName>
        <fullName evidence="8">Cobalamin biosynthesis protein</fullName>
    </submittedName>
</protein>
<dbReference type="AlphaFoldDB" id="A1S105"/>
<evidence type="ECO:0000256" key="1">
    <source>
        <dbReference type="ARBA" id="ARBA00004236"/>
    </source>
</evidence>
<evidence type="ECO:0000256" key="5">
    <source>
        <dbReference type="ARBA" id="ARBA00023136"/>
    </source>
</evidence>
<dbReference type="eggNOG" id="arCOG03159">
    <property type="taxonomic scope" value="Archaea"/>
</dbReference>
<sequence length="100" mass="10804">MGKVVSILKKHRKAALAVLAMVLVSPVFGVWLANLVGYHEPLDLAAEALGLNETTEEINWTPFLDYTVPGLPDWLGYIVSGFLGVAVVLALGYLLLKALK</sequence>
<evidence type="ECO:0000313" key="8">
    <source>
        <dbReference type="EMBL" id="ABL79135.1"/>
    </source>
</evidence>
<evidence type="ECO:0000259" key="7">
    <source>
        <dbReference type="Pfam" id="PF13190"/>
    </source>
</evidence>
<dbReference type="InterPro" id="IPR025937">
    <property type="entry name" value="PDGLE_dom"/>
</dbReference>
<keyword evidence="4 6" id="KW-1133">Transmembrane helix</keyword>
<dbReference type="Pfam" id="PF13190">
    <property type="entry name" value="PDGLE"/>
    <property type="match status" value="1"/>
</dbReference>
<organism evidence="8 9">
    <name type="scientific">Thermofilum pendens (strain DSM 2475 / Hrk 5)</name>
    <dbReference type="NCBI Taxonomy" id="368408"/>
    <lineage>
        <taxon>Archaea</taxon>
        <taxon>Thermoproteota</taxon>
        <taxon>Thermoprotei</taxon>
        <taxon>Thermofilales</taxon>
        <taxon>Thermofilaceae</taxon>
        <taxon>Thermofilum</taxon>
    </lineage>
</organism>
<accession>A1S105</accession>
<evidence type="ECO:0000256" key="3">
    <source>
        <dbReference type="ARBA" id="ARBA00022692"/>
    </source>
</evidence>
<dbReference type="HOGENOM" id="CLU_179751_0_0_2"/>
<keyword evidence="3 6" id="KW-0812">Transmembrane</keyword>
<comment type="subcellular location">
    <subcellularLocation>
        <location evidence="1">Cell membrane</location>
    </subcellularLocation>
</comment>
<feature type="domain" description="PDGLE" evidence="7">
    <location>
        <begin position="12"/>
        <end position="99"/>
    </location>
</feature>